<dbReference type="AlphaFoldDB" id="A0A1I2S635"/>
<sequence length="60" mass="6734">MKCADPVTGAFFILLRPPPILARFRALGFDFRALNDDFRALSQPFRAWDSTTGLVSYIGL</sequence>
<reference evidence="2" key="1">
    <citation type="submission" date="2016-10" db="EMBL/GenBank/DDBJ databases">
        <authorList>
            <person name="Varghese N."/>
            <person name="Submissions S."/>
        </authorList>
    </citation>
    <scope>NUCLEOTIDE SEQUENCE [LARGE SCALE GENOMIC DNA]</scope>
    <source>
        <strain evidence="2">ATCC 700379</strain>
    </source>
</reference>
<proteinExistence type="predicted"/>
<dbReference type="Proteomes" id="UP000198752">
    <property type="component" value="Unassembled WGS sequence"/>
</dbReference>
<evidence type="ECO:0000313" key="2">
    <source>
        <dbReference type="Proteomes" id="UP000198752"/>
    </source>
</evidence>
<dbReference type="STRING" id="269670.SAMN02982927_01850"/>
<organism evidence="1 2">
    <name type="scientific">Sporolactobacillus nakayamae</name>
    <dbReference type="NCBI Taxonomy" id="269670"/>
    <lineage>
        <taxon>Bacteria</taxon>
        <taxon>Bacillati</taxon>
        <taxon>Bacillota</taxon>
        <taxon>Bacilli</taxon>
        <taxon>Bacillales</taxon>
        <taxon>Sporolactobacillaceae</taxon>
        <taxon>Sporolactobacillus</taxon>
    </lineage>
</organism>
<gene>
    <name evidence="1" type="ORF">SAMN02982927_01850</name>
</gene>
<dbReference type="EMBL" id="FOOY01000011">
    <property type="protein sequence ID" value="SFG48292.1"/>
    <property type="molecule type" value="Genomic_DNA"/>
</dbReference>
<name>A0A1I2S635_9BACL</name>
<evidence type="ECO:0000313" key="1">
    <source>
        <dbReference type="EMBL" id="SFG48292.1"/>
    </source>
</evidence>
<keyword evidence="2" id="KW-1185">Reference proteome</keyword>
<protein>
    <submittedName>
        <fullName evidence="1">Uncharacterized protein</fullName>
    </submittedName>
</protein>
<accession>A0A1I2S635</accession>